<gene>
    <name evidence="8" type="ORF">D3870_19195</name>
</gene>
<evidence type="ECO:0000256" key="2">
    <source>
        <dbReference type="ARBA" id="ARBA00022908"/>
    </source>
</evidence>
<dbReference type="GO" id="GO:0003677">
    <property type="term" value="F:DNA binding"/>
    <property type="evidence" value="ECO:0007669"/>
    <property type="project" value="UniProtKB-UniRule"/>
</dbReference>
<dbReference type="PANTHER" id="PTHR30349">
    <property type="entry name" value="PHAGE INTEGRASE-RELATED"/>
    <property type="match status" value="1"/>
</dbReference>
<evidence type="ECO:0000256" key="1">
    <source>
        <dbReference type="ARBA" id="ARBA00008857"/>
    </source>
</evidence>
<feature type="domain" description="Tyr recombinase" evidence="6">
    <location>
        <begin position="144"/>
        <end position="343"/>
    </location>
</feature>
<dbReference type="Gene3D" id="1.10.150.130">
    <property type="match status" value="1"/>
</dbReference>
<keyword evidence="2" id="KW-0229">DNA integration</keyword>
<dbReference type="AlphaFoldDB" id="A0A418WV85"/>
<dbReference type="InterPro" id="IPR044068">
    <property type="entry name" value="CB"/>
</dbReference>
<name>A0A418WV85_9BURK</name>
<evidence type="ECO:0000256" key="4">
    <source>
        <dbReference type="ARBA" id="ARBA00023172"/>
    </source>
</evidence>
<dbReference type="SUPFAM" id="SSF56349">
    <property type="entry name" value="DNA breaking-rejoining enzymes"/>
    <property type="match status" value="1"/>
</dbReference>
<dbReference type="PANTHER" id="PTHR30349:SF41">
    <property type="entry name" value="INTEGRASE_RECOMBINASE PROTEIN MJ0367-RELATED"/>
    <property type="match status" value="1"/>
</dbReference>
<dbReference type="RefSeq" id="WP_119742580.1">
    <property type="nucleotide sequence ID" value="NZ_QYUN01000003.1"/>
</dbReference>
<keyword evidence="3 5" id="KW-0238">DNA-binding</keyword>
<dbReference type="Proteomes" id="UP000285190">
    <property type="component" value="Unassembled WGS sequence"/>
</dbReference>
<dbReference type="CDD" id="cd00397">
    <property type="entry name" value="DNA_BRE_C"/>
    <property type="match status" value="1"/>
</dbReference>
<dbReference type="GO" id="GO:0015074">
    <property type="term" value="P:DNA integration"/>
    <property type="evidence" value="ECO:0007669"/>
    <property type="project" value="UniProtKB-KW"/>
</dbReference>
<dbReference type="InterPro" id="IPR011010">
    <property type="entry name" value="DNA_brk_join_enz"/>
</dbReference>
<evidence type="ECO:0000259" key="7">
    <source>
        <dbReference type="PROSITE" id="PS51900"/>
    </source>
</evidence>
<evidence type="ECO:0008006" key="10">
    <source>
        <dbReference type="Google" id="ProtNLM"/>
    </source>
</evidence>
<evidence type="ECO:0000313" key="9">
    <source>
        <dbReference type="Proteomes" id="UP000285190"/>
    </source>
</evidence>
<evidence type="ECO:0000259" key="6">
    <source>
        <dbReference type="PROSITE" id="PS51898"/>
    </source>
</evidence>
<dbReference type="Gene3D" id="1.10.443.10">
    <property type="entry name" value="Intergrase catalytic core"/>
    <property type="match status" value="1"/>
</dbReference>
<dbReference type="InterPro" id="IPR013762">
    <property type="entry name" value="Integrase-like_cat_sf"/>
</dbReference>
<comment type="similarity">
    <text evidence="1">Belongs to the 'phage' integrase family.</text>
</comment>
<dbReference type="InterPro" id="IPR002104">
    <property type="entry name" value="Integrase_catalytic"/>
</dbReference>
<dbReference type="InterPro" id="IPR050090">
    <property type="entry name" value="Tyrosine_recombinase_XerCD"/>
</dbReference>
<protein>
    <recommendedName>
        <fullName evidence="10">Integrase</fullName>
    </recommendedName>
</protein>
<organism evidence="8 9">
    <name type="scientific">Noviherbaspirillum cavernae</name>
    <dbReference type="NCBI Taxonomy" id="2320862"/>
    <lineage>
        <taxon>Bacteria</taxon>
        <taxon>Pseudomonadati</taxon>
        <taxon>Pseudomonadota</taxon>
        <taxon>Betaproteobacteria</taxon>
        <taxon>Burkholderiales</taxon>
        <taxon>Oxalobacteraceae</taxon>
        <taxon>Noviherbaspirillum</taxon>
    </lineage>
</organism>
<dbReference type="OrthoDB" id="6814137at2"/>
<dbReference type="GO" id="GO:0006310">
    <property type="term" value="P:DNA recombination"/>
    <property type="evidence" value="ECO:0007669"/>
    <property type="project" value="UniProtKB-KW"/>
</dbReference>
<dbReference type="EMBL" id="QYUN01000003">
    <property type="protein sequence ID" value="RJF96568.1"/>
    <property type="molecule type" value="Genomic_DNA"/>
</dbReference>
<comment type="caution">
    <text evidence="8">The sequence shown here is derived from an EMBL/GenBank/DDBJ whole genome shotgun (WGS) entry which is preliminary data.</text>
</comment>
<dbReference type="PROSITE" id="PS51898">
    <property type="entry name" value="TYR_RECOMBINASE"/>
    <property type="match status" value="1"/>
</dbReference>
<dbReference type="InterPro" id="IPR010998">
    <property type="entry name" value="Integrase_recombinase_N"/>
</dbReference>
<accession>A0A418WV85</accession>
<dbReference type="Pfam" id="PF00589">
    <property type="entry name" value="Phage_integrase"/>
    <property type="match status" value="1"/>
</dbReference>
<proteinExistence type="inferred from homology"/>
<dbReference type="PROSITE" id="PS51900">
    <property type="entry name" value="CB"/>
    <property type="match status" value="1"/>
</dbReference>
<reference evidence="8 9" key="1">
    <citation type="submission" date="2018-09" db="EMBL/GenBank/DDBJ databases">
        <authorList>
            <person name="Zhu H."/>
        </authorList>
    </citation>
    <scope>NUCLEOTIDE SEQUENCE [LARGE SCALE GENOMIC DNA]</scope>
    <source>
        <strain evidence="8 9">K2R10-39</strain>
    </source>
</reference>
<evidence type="ECO:0000256" key="3">
    <source>
        <dbReference type="ARBA" id="ARBA00023125"/>
    </source>
</evidence>
<sequence length="343" mass="38764">MAQDLFETHYFWKTAPVEAFSAFVKTEDYLKLSRRTTSREKEDETSRPLRDSSAQVYIHMFSRFARWMARENLDVFSITAAHLRAFLEYRESEEGKPPRALTSSIRVRYLRMLERVFAHLQLQPNPARHAAFDVYRTPAAGRDKPKAVLSPAQHAEFMRALPSAPPLVEEDMDNPSWKRRRDRAMLAMMLGAGLKVSEVIGIRTASVGVMDTTGSIPVTITPRSVGGSAKHHETQLRPFAAREVTAWIAERKMRNIPGELLFPASLQGGLLNKATVYRYVKETLARAGIDVHRKGGRTLRNSFAVRELESGGSVELVGQFLGHKKRKSTEKYLLQKPGTTLPD</sequence>
<keyword evidence="4" id="KW-0233">DNA recombination</keyword>
<evidence type="ECO:0000256" key="5">
    <source>
        <dbReference type="PROSITE-ProRule" id="PRU01248"/>
    </source>
</evidence>
<evidence type="ECO:0000313" key="8">
    <source>
        <dbReference type="EMBL" id="RJF96568.1"/>
    </source>
</evidence>
<feature type="domain" description="Core-binding (CB)" evidence="7">
    <location>
        <begin position="36"/>
        <end position="121"/>
    </location>
</feature>
<keyword evidence="9" id="KW-1185">Reference proteome</keyword>